<gene>
    <name evidence="2" type="ORF">SAMN05660652_02642</name>
</gene>
<keyword evidence="1" id="KW-0732">Signal</keyword>
<feature type="chain" id="PRO_5011787192" description="Alpha/beta hydrolase family protein" evidence="1">
    <location>
        <begin position="21"/>
        <end position="247"/>
    </location>
</feature>
<evidence type="ECO:0000313" key="3">
    <source>
        <dbReference type="Proteomes" id="UP000198607"/>
    </source>
</evidence>
<organism evidence="2 3">
    <name type="scientific">Propionivibrio dicarboxylicus</name>
    <dbReference type="NCBI Taxonomy" id="83767"/>
    <lineage>
        <taxon>Bacteria</taxon>
        <taxon>Pseudomonadati</taxon>
        <taxon>Pseudomonadota</taxon>
        <taxon>Betaproteobacteria</taxon>
        <taxon>Rhodocyclales</taxon>
        <taxon>Rhodocyclaceae</taxon>
        <taxon>Propionivibrio</taxon>
    </lineage>
</organism>
<evidence type="ECO:0000256" key="1">
    <source>
        <dbReference type="SAM" id="SignalP"/>
    </source>
</evidence>
<dbReference type="STRING" id="83767.SAMN05660652_02642"/>
<evidence type="ECO:0008006" key="4">
    <source>
        <dbReference type="Google" id="ProtNLM"/>
    </source>
</evidence>
<keyword evidence="3" id="KW-1185">Reference proteome</keyword>
<dbReference type="InterPro" id="IPR029058">
    <property type="entry name" value="AB_hydrolase_fold"/>
</dbReference>
<feature type="signal peptide" evidence="1">
    <location>
        <begin position="1"/>
        <end position="20"/>
    </location>
</feature>
<dbReference type="Gene3D" id="3.40.50.1820">
    <property type="entry name" value="alpha/beta hydrolase"/>
    <property type="match status" value="1"/>
</dbReference>
<dbReference type="AlphaFoldDB" id="A0A1G8GUR5"/>
<dbReference type="OrthoDB" id="9146575at2"/>
<protein>
    <recommendedName>
        <fullName evidence="4">Alpha/beta hydrolase family protein</fullName>
    </recommendedName>
</protein>
<proteinExistence type="predicted"/>
<name>A0A1G8GUR5_9RHOO</name>
<dbReference type="SUPFAM" id="SSF53474">
    <property type="entry name" value="alpha/beta-Hydrolases"/>
    <property type="match status" value="1"/>
</dbReference>
<dbReference type="Proteomes" id="UP000198607">
    <property type="component" value="Unassembled WGS sequence"/>
</dbReference>
<accession>A0A1G8GUR5</accession>
<sequence>MKPGRILIILSVLLAFPAHAQVFDVAYGDEPVTRTLLIPAESAKALVLLFPGGGGVLKLSDQGTTANMHTFVRSRNLWARHGIDAVLVDTPYDLGNERLDRRPRPDHQERIRTVVNFYKDKTGLPIWLFGHSRGTVSVTRFASQGRDWTPLIAGIIVAGTVQSASLDTSVTLPVLAIHHKHDSCRVTPASASESIVRNRPPGARAEFVLIDGGQSSGDACMSFAHHGFNQNEDELVDTAARFILATP</sequence>
<dbReference type="RefSeq" id="WP_091938377.1">
    <property type="nucleotide sequence ID" value="NZ_FNCY01000011.1"/>
</dbReference>
<reference evidence="2 3" key="1">
    <citation type="submission" date="2016-10" db="EMBL/GenBank/DDBJ databases">
        <authorList>
            <person name="de Groot N.N."/>
        </authorList>
    </citation>
    <scope>NUCLEOTIDE SEQUENCE [LARGE SCALE GENOMIC DNA]</scope>
    <source>
        <strain evidence="2 3">DSM 5885</strain>
    </source>
</reference>
<evidence type="ECO:0000313" key="2">
    <source>
        <dbReference type="EMBL" id="SDH98079.1"/>
    </source>
</evidence>
<dbReference type="EMBL" id="FNCY01000011">
    <property type="protein sequence ID" value="SDH98079.1"/>
    <property type="molecule type" value="Genomic_DNA"/>
</dbReference>